<feature type="domain" description="Glycine radical" evidence="6">
    <location>
        <begin position="584"/>
        <end position="709"/>
    </location>
</feature>
<evidence type="ECO:0000256" key="5">
    <source>
        <dbReference type="PROSITE-ProRule" id="PRU00493"/>
    </source>
</evidence>
<evidence type="ECO:0000256" key="2">
    <source>
        <dbReference type="ARBA" id="ARBA00022818"/>
    </source>
</evidence>
<keyword evidence="2 5" id="KW-0556">Organic radical</keyword>
<dbReference type="OrthoDB" id="420at10239"/>
<dbReference type="GO" id="GO:0009265">
    <property type="term" value="P:2'-deoxyribonucleotide biosynthetic process"/>
    <property type="evidence" value="ECO:0007669"/>
    <property type="project" value="TreeGrafter"/>
</dbReference>
<dbReference type="PANTHER" id="PTHR21075">
    <property type="entry name" value="ANAEROBIC RIBONUCLEOSIDE-TRIPHOSPHATE REDUCTASE"/>
    <property type="match status" value="1"/>
</dbReference>
<dbReference type="GO" id="GO:0004748">
    <property type="term" value="F:ribonucleoside-diphosphate reductase activity, thioredoxin disulfide as acceptor"/>
    <property type="evidence" value="ECO:0007669"/>
    <property type="project" value="TreeGrafter"/>
</dbReference>
<proteinExistence type="predicted"/>
<keyword evidence="9" id="KW-1185">Reference proteome</keyword>
<dbReference type="InterPro" id="IPR019777">
    <property type="entry name" value="Form_AcTrfase_GR_CS"/>
</dbReference>
<dbReference type="GO" id="GO:0008998">
    <property type="term" value="F:ribonucleoside-triphosphate reductase (thioredoxin) activity"/>
    <property type="evidence" value="ECO:0007669"/>
    <property type="project" value="UniProtKB-EC"/>
</dbReference>
<dbReference type="PROSITE" id="PS00850">
    <property type="entry name" value="GLY_RADICAL_1"/>
    <property type="match status" value="1"/>
</dbReference>
<dbReference type="InterPro" id="IPR012833">
    <property type="entry name" value="NrdD"/>
</dbReference>
<dbReference type="GO" id="GO:0006260">
    <property type="term" value="P:DNA replication"/>
    <property type="evidence" value="ECO:0007669"/>
    <property type="project" value="InterPro"/>
</dbReference>
<protein>
    <submittedName>
        <fullName evidence="8">Anaerobic ribonucleotide reductase subunit or ribonucleoside triphosphate reductase</fullName>
        <ecNumber evidence="8">1.17.4.2</ecNumber>
    </submittedName>
</protein>
<sequence>MVRVTKRDGKNVEFDINRVINAIMAAQSNLGKSNFDEALSIAMAVQDRYINEESVTIAEIQSMVEDLLMVKDPEVARKYIEYRAKRDRAREEQSPLAVAIRGLVEQTDESILKENANKDAKVFPVQRDLLAGVVSKHFARNYILPRDIVDAHERGEIHYHDLDYSPFLPMTNCCLVDLKGMLENGFKLGNAQIESPKSIGVACAVMAQITAQVASHQYGGTTFANIDQVLAPYAEITFNKHMQRGYDWGVDDTEAYARELTVKEIYDGIQAYEYEINTLFTTNGQQPFVTVTFGMGTSWFEREIQRAILKVRIKGLGAEGLTAVFPKLVMFMDEGVNLNPEDPNYDIKQLALECSSKRLYPDIISAKANRGITGSSVPVSPMGCRSFLSVWKDGDGNEVLDGRNNLGVVSLNLPRIAIESGGDWEKFYTILDERLDLAKRALDTRIERLRGVKAAVAPILYTEGAFGVRLKPDDDIINIFKHGRSSISLGYIGLHEVGLTMQGIAPTDDWASSDACIGLVAHLRQAVDKWEDESEEGWGYSLYATPSESLCDRFCRLDKEQFGEIAGVTDKDYYTNSFHQDVYKHTDPFDKIDFEAPYHYISSAGHISYFEAPNVRHNLEALETIWDYGMSKLDYLGTNTPSDKCLKCHFEGEFKIDEDGFHCPSCGNSDSKSMSVIRRVCGYLGSPNARGFNKGKNAEVMRRVKHINPE</sequence>
<feature type="modified residue" description="Glycine radical" evidence="5">
    <location>
        <position position="682"/>
    </location>
</feature>
<dbReference type="EC" id="1.17.4.2" evidence="8"/>
<dbReference type="RefSeq" id="YP_006987711.1">
    <property type="nucleotide sequence ID" value="NC_019402.1"/>
</dbReference>
<keyword evidence="3 4" id="KW-0067">ATP-binding</keyword>
<dbReference type="InterPro" id="IPR005144">
    <property type="entry name" value="ATP-cone_dom"/>
</dbReference>
<dbReference type="GeneID" id="13994376"/>
<accession>K4F9T2</accession>
<dbReference type="EMBL" id="JN882286">
    <property type="protein sequence ID" value="AFC22055.1"/>
    <property type="molecule type" value="Genomic_DNA"/>
</dbReference>
<name>K4F9T2_9CAUD</name>
<dbReference type="Pfam" id="PF13597">
    <property type="entry name" value="NRDD"/>
    <property type="match status" value="1"/>
</dbReference>
<dbReference type="NCBIfam" id="NF006732">
    <property type="entry name" value="PRK09263.1"/>
    <property type="match status" value="1"/>
</dbReference>
<dbReference type="NCBIfam" id="TIGR02487">
    <property type="entry name" value="NrdD"/>
    <property type="match status" value="1"/>
</dbReference>
<evidence type="ECO:0000313" key="9">
    <source>
        <dbReference type="Proteomes" id="UP000000456"/>
    </source>
</evidence>
<evidence type="ECO:0000256" key="1">
    <source>
        <dbReference type="ARBA" id="ARBA00022741"/>
    </source>
</evidence>
<dbReference type="SUPFAM" id="SSF51998">
    <property type="entry name" value="PFL-like glycyl radical enzymes"/>
    <property type="match status" value="1"/>
</dbReference>
<evidence type="ECO:0000256" key="3">
    <source>
        <dbReference type="ARBA" id="ARBA00022840"/>
    </source>
</evidence>
<evidence type="ECO:0000313" key="8">
    <source>
        <dbReference type="EMBL" id="AFC22055.1"/>
    </source>
</evidence>
<dbReference type="PROSITE" id="PS51149">
    <property type="entry name" value="GLY_RADICAL_2"/>
    <property type="match status" value="1"/>
</dbReference>
<dbReference type="KEGG" id="vg:13994376"/>
<dbReference type="Pfam" id="PF03477">
    <property type="entry name" value="ATP-cone"/>
    <property type="match status" value="1"/>
</dbReference>
<organism evidence="8 9">
    <name type="scientific">Cronobacter phage vB_CsaP_GAP52</name>
    <dbReference type="NCBI Taxonomy" id="1141137"/>
    <lineage>
        <taxon>Viruses</taxon>
        <taxon>Duplodnaviria</taxon>
        <taxon>Heunggongvirae</taxon>
        <taxon>Uroviricota</taxon>
        <taxon>Caudoviricetes</taxon>
        <taxon>Grimontviridae</taxon>
        <taxon>Crifsvirus</taxon>
        <taxon>Crifsvirus GAP52</taxon>
    </lineage>
</organism>
<dbReference type="Proteomes" id="UP000000456">
    <property type="component" value="Segment"/>
</dbReference>
<dbReference type="GO" id="GO:0005524">
    <property type="term" value="F:ATP binding"/>
    <property type="evidence" value="ECO:0007669"/>
    <property type="project" value="UniProtKB-UniRule"/>
</dbReference>
<evidence type="ECO:0000259" key="7">
    <source>
        <dbReference type="PROSITE" id="PS51161"/>
    </source>
</evidence>
<reference evidence="8 9" key="1">
    <citation type="submission" date="2011-10" db="EMBL/GenBank/DDBJ databases">
        <authorList>
            <person name="Burke D."/>
        </authorList>
    </citation>
    <scope>NUCLEOTIDE SEQUENCE [LARGE SCALE GENOMIC DNA]</scope>
    <source>
        <strain evidence="8">VB_CsaP_GAP-52</strain>
    </source>
</reference>
<dbReference type="CDD" id="cd01675">
    <property type="entry name" value="RNR_III"/>
    <property type="match status" value="1"/>
</dbReference>
<keyword evidence="1 4" id="KW-0547">Nucleotide-binding</keyword>
<gene>
    <name evidence="8" type="ORF">GAP52_061</name>
</gene>
<feature type="domain" description="ATP-cone" evidence="7">
    <location>
        <begin position="2"/>
        <end position="90"/>
    </location>
</feature>
<evidence type="ECO:0000259" key="6">
    <source>
        <dbReference type="PROSITE" id="PS51149"/>
    </source>
</evidence>
<dbReference type="Gene3D" id="3.20.70.20">
    <property type="match status" value="1"/>
</dbReference>
<dbReference type="InterPro" id="IPR001150">
    <property type="entry name" value="Gly_radical"/>
</dbReference>
<dbReference type="PANTHER" id="PTHR21075:SF0">
    <property type="entry name" value="ANAEROBIC RIBONUCLEOSIDE-TRIPHOSPHATE REDUCTASE"/>
    <property type="match status" value="1"/>
</dbReference>
<evidence type="ECO:0000256" key="4">
    <source>
        <dbReference type="PROSITE-ProRule" id="PRU00492"/>
    </source>
</evidence>
<dbReference type="PROSITE" id="PS51161">
    <property type="entry name" value="ATP_CONE"/>
    <property type="match status" value="1"/>
</dbReference>
<keyword evidence="8" id="KW-0560">Oxidoreductase</keyword>